<evidence type="ECO:0000313" key="2">
    <source>
        <dbReference type="EMBL" id="TQD73316.1"/>
    </source>
</evidence>
<accession>A0A540KGG0</accession>
<dbReference type="EMBL" id="VIEB01001304">
    <property type="protein sequence ID" value="TQD73316.1"/>
    <property type="molecule type" value="Genomic_DNA"/>
</dbReference>
<dbReference type="AlphaFoldDB" id="A0A540KGG0"/>
<comment type="caution">
    <text evidence="2">The sequence shown here is derived from an EMBL/GenBank/DDBJ whole genome shotgun (WGS) entry which is preliminary data.</text>
</comment>
<evidence type="ECO:0000313" key="3">
    <source>
        <dbReference type="Proteomes" id="UP000315295"/>
    </source>
</evidence>
<feature type="signal peptide" evidence="1">
    <location>
        <begin position="1"/>
        <end position="15"/>
    </location>
</feature>
<evidence type="ECO:0000256" key="1">
    <source>
        <dbReference type="SAM" id="SignalP"/>
    </source>
</evidence>
<sequence>MLFLDLSLWSPMLVARLFGCVQTGSHVWMLQSVRRRLVGGEGFGCSATGAAVKA</sequence>
<organism evidence="2 3">
    <name type="scientific">Malus baccata</name>
    <name type="common">Siberian crab apple</name>
    <name type="synonym">Pyrus baccata</name>
    <dbReference type="NCBI Taxonomy" id="106549"/>
    <lineage>
        <taxon>Eukaryota</taxon>
        <taxon>Viridiplantae</taxon>
        <taxon>Streptophyta</taxon>
        <taxon>Embryophyta</taxon>
        <taxon>Tracheophyta</taxon>
        <taxon>Spermatophyta</taxon>
        <taxon>Magnoliopsida</taxon>
        <taxon>eudicotyledons</taxon>
        <taxon>Gunneridae</taxon>
        <taxon>Pentapetalae</taxon>
        <taxon>rosids</taxon>
        <taxon>fabids</taxon>
        <taxon>Rosales</taxon>
        <taxon>Rosaceae</taxon>
        <taxon>Amygdaloideae</taxon>
        <taxon>Maleae</taxon>
        <taxon>Malus</taxon>
    </lineage>
</organism>
<name>A0A540KGG0_MALBA</name>
<feature type="chain" id="PRO_5022226584" evidence="1">
    <location>
        <begin position="16"/>
        <end position="54"/>
    </location>
</feature>
<protein>
    <submittedName>
        <fullName evidence="2">Uncharacterized protein</fullName>
    </submittedName>
</protein>
<keyword evidence="3" id="KW-1185">Reference proteome</keyword>
<keyword evidence="1" id="KW-0732">Signal</keyword>
<dbReference type="Proteomes" id="UP000315295">
    <property type="component" value="Unassembled WGS sequence"/>
</dbReference>
<gene>
    <name evidence="2" type="ORF">C1H46_041147</name>
</gene>
<reference evidence="2 3" key="1">
    <citation type="journal article" date="2019" name="G3 (Bethesda)">
        <title>Sequencing of a Wild Apple (Malus baccata) Genome Unravels the Differences Between Cultivated and Wild Apple Species Regarding Disease Resistance and Cold Tolerance.</title>
        <authorList>
            <person name="Chen X."/>
        </authorList>
    </citation>
    <scope>NUCLEOTIDE SEQUENCE [LARGE SCALE GENOMIC DNA]</scope>
    <source>
        <strain evidence="3">cv. Shandingzi</strain>
        <tissue evidence="2">Leaves</tissue>
    </source>
</reference>
<proteinExistence type="predicted"/>